<dbReference type="InterPro" id="IPR010610">
    <property type="entry name" value="EryCIII-like_C"/>
</dbReference>
<evidence type="ECO:0000259" key="5">
    <source>
        <dbReference type="Pfam" id="PF21036"/>
    </source>
</evidence>
<dbReference type="EMBL" id="FNOK01000015">
    <property type="protein sequence ID" value="SDX80102.1"/>
    <property type="molecule type" value="Genomic_DNA"/>
</dbReference>
<dbReference type="AlphaFoldDB" id="A0A1H3EMY3"/>
<keyword evidence="2" id="KW-0328">Glycosyltransferase</keyword>
<keyword evidence="7" id="KW-1185">Reference proteome</keyword>
<evidence type="ECO:0000256" key="2">
    <source>
        <dbReference type="ARBA" id="ARBA00022676"/>
    </source>
</evidence>
<dbReference type="Pfam" id="PF21036">
    <property type="entry name" value="EryCIII-like_N"/>
    <property type="match status" value="1"/>
</dbReference>
<evidence type="ECO:0000256" key="1">
    <source>
        <dbReference type="ARBA" id="ARBA00006962"/>
    </source>
</evidence>
<dbReference type="Pfam" id="PF06722">
    <property type="entry name" value="EryCIII-like_C"/>
    <property type="match status" value="1"/>
</dbReference>
<gene>
    <name evidence="6" type="ORF">SAMN05216215_101590</name>
</gene>
<dbReference type="PANTHER" id="PTHR48050">
    <property type="entry name" value="STEROL 3-BETA-GLUCOSYLTRANSFERASE"/>
    <property type="match status" value="1"/>
</dbReference>
<accession>A0A1H3EMY3</accession>
<keyword evidence="3 6" id="KW-0808">Transferase</keyword>
<name>A0A1H3EMY3_9PSEU</name>
<organism evidence="6 7">
    <name type="scientific">Saccharopolyspora shandongensis</name>
    <dbReference type="NCBI Taxonomy" id="418495"/>
    <lineage>
        <taxon>Bacteria</taxon>
        <taxon>Bacillati</taxon>
        <taxon>Actinomycetota</taxon>
        <taxon>Actinomycetes</taxon>
        <taxon>Pseudonocardiales</taxon>
        <taxon>Pseudonocardiaceae</taxon>
        <taxon>Saccharopolyspora</taxon>
    </lineage>
</organism>
<dbReference type="InterPro" id="IPR050426">
    <property type="entry name" value="Glycosyltransferase_28"/>
</dbReference>
<protein>
    <submittedName>
        <fullName evidence="6">UDP:flavonoid glycosyltransferase YjiC, YdhE family</fullName>
    </submittedName>
</protein>
<dbReference type="STRING" id="418495.SAMN05216215_101590"/>
<dbReference type="GO" id="GO:0016758">
    <property type="term" value="F:hexosyltransferase activity"/>
    <property type="evidence" value="ECO:0007669"/>
    <property type="project" value="UniProtKB-ARBA"/>
</dbReference>
<dbReference type="SUPFAM" id="SSF53756">
    <property type="entry name" value="UDP-Glycosyltransferase/glycogen phosphorylase"/>
    <property type="match status" value="1"/>
</dbReference>
<dbReference type="InterPro" id="IPR048284">
    <property type="entry name" value="EryCIII-like_N"/>
</dbReference>
<proteinExistence type="inferred from homology"/>
<dbReference type="GO" id="GO:0008194">
    <property type="term" value="F:UDP-glycosyltransferase activity"/>
    <property type="evidence" value="ECO:0007669"/>
    <property type="project" value="InterPro"/>
</dbReference>
<evidence type="ECO:0000259" key="4">
    <source>
        <dbReference type="Pfam" id="PF06722"/>
    </source>
</evidence>
<dbReference type="CDD" id="cd03784">
    <property type="entry name" value="GT1_Gtf-like"/>
    <property type="match status" value="1"/>
</dbReference>
<dbReference type="InterPro" id="IPR002213">
    <property type="entry name" value="UDP_glucos_trans"/>
</dbReference>
<dbReference type="Proteomes" id="UP000199529">
    <property type="component" value="Unassembled WGS sequence"/>
</dbReference>
<feature type="domain" description="Erythromycin biosynthesis protein CIII-like C-terminal" evidence="4">
    <location>
        <begin position="261"/>
        <end position="398"/>
    </location>
</feature>
<sequence>MRPMRSGLAGRPVRTLCCYSSTKYARVEYGPGMRILVVSAPLLGHLLPLLPLAQALRDAGHDVLAATAEDGLNARHSGIEIADVAPGFRFGRVARGIMLRHPLLARAELAGDGGLRTVSRLFGAVNDQIADGVVALVDRWKPDLVIHEPLAAAGALAAASRGIPAVLHENALFDGPEVFGATRMAAPLARHGVAALPPAAATLTIAPPSIVGARDGLPMRCEPFSGEGEVPDWLAETPEQPRILVSRSTVNGPGASPMPAVVAAAAAVDAEIVLVRPDAKTASRALPENVRTVDWVPINAILPTCAAVVHHGGAGSIFGAFAAGLPQLVTPGPGDRKFNAERVAERGAGLAVSAKRIEAADLTRLITDGAMKKAAAEVRAEMEAMPAPADLVPRLENLR</sequence>
<dbReference type="Gene3D" id="3.40.50.2000">
    <property type="entry name" value="Glycogen Phosphorylase B"/>
    <property type="match status" value="2"/>
</dbReference>
<dbReference type="GO" id="GO:0017000">
    <property type="term" value="P:antibiotic biosynthetic process"/>
    <property type="evidence" value="ECO:0007669"/>
    <property type="project" value="UniProtKB-ARBA"/>
</dbReference>
<evidence type="ECO:0000313" key="6">
    <source>
        <dbReference type="EMBL" id="SDX80102.1"/>
    </source>
</evidence>
<dbReference type="PANTHER" id="PTHR48050:SF13">
    <property type="entry name" value="STEROL 3-BETA-GLUCOSYLTRANSFERASE UGT80A2"/>
    <property type="match status" value="1"/>
</dbReference>
<reference evidence="7" key="1">
    <citation type="submission" date="2016-10" db="EMBL/GenBank/DDBJ databases">
        <authorList>
            <person name="Varghese N."/>
            <person name="Submissions S."/>
        </authorList>
    </citation>
    <scope>NUCLEOTIDE SEQUENCE [LARGE SCALE GENOMIC DNA]</scope>
    <source>
        <strain evidence="7">CGMCC 4.3530</strain>
    </source>
</reference>
<feature type="domain" description="Erythromycin biosynthesis protein CIII-like N-terminal" evidence="5">
    <location>
        <begin position="54"/>
        <end position="246"/>
    </location>
</feature>
<comment type="similarity">
    <text evidence="1">Belongs to the glycosyltransferase 28 family.</text>
</comment>
<evidence type="ECO:0000256" key="3">
    <source>
        <dbReference type="ARBA" id="ARBA00022679"/>
    </source>
</evidence>
<evidence type="ECO:0000313" key="7">
    <source>
        <dbReference type="Proteomes" id="UP000199529"/>
    </source>
</evidence>